<organism evidence="4 5">
    <name type="scientific">Scheffersomyces spartinae</name>
    <dbReference type="NCBI Taxonomy" id="45513"/>
    <lineage>
        <taxon>Eukaryota</taxon>
        <taxon>Fungi</taxon>
        <taxon>Dikarya</taxon>
        <taxon>Ascomycota</taxon>
        <taxon>Saccharomycotina</taxon>
        <taxon>Pichiomycetes</taxon>
        <taxon>Debaryomycetaceae</taxon>
        <taxon>Scheffersomyces</taxon>
    </lineage>
</organism>
<dbReference type="OrthoDB" id="10263185at2759"/>
<feature type="domain" description="CCAAT-binding factor" evidence="3">
    <location>
        <begin position="333"/>
        <end position="482"/>
    </location>
</feature>
<evidence type="ECO:0000313" key="4">
    <source>
        <dbReference type="EMBL" id="KAG7191967.1"/>
    </source>
</evidence>
<comment type="similarity">
    <text evidence="1">Belongs to the CBF/MAK21 family.</text>
</comment>
<evidence type="ECO:0000259" key="3">
    <source>
        <dbReference type="Pfam" id="PF03914"/>
    </source>
</evidence>
<comment type="caution">
    <text evidence="4">The sequence shown here is derived from an EMBL/GenBank/DDBJ whole genome shotgun (WGS) entry which is preliminary data.</text>
</comment>
<gene>
    <name evidence="4" type="ORF">KQ657_002573</name>
</gene>
<dbReference type="GeneID" id="66115947"/>
<dbReference type="AlphaFoldDB" id="A0A9P8AGT2"/>
<dbReference type="Pfam" id="PF03914">
    <property type="entry name" value="CBF"/>
    <property type="match status" value="1"/>
</dbReference>
<sequence>MASSKRRSAALPTSNKKKSKQSSPLLSLAELNSYCDLLLDPNCKNYNHLTPLLEQYPLIKKELRDNGVRGLTEVEKNGRQLTVTLFKVFQGLVRNGALKYTKSGDEKKQMVVKWFNAKYDTFKNILLEFLKERLSYESSLQLDMLEIMFELIKLEASYMKSNEKDAYFPTATYKKMVENILQSENEFIVLAFIETFVKYWDLQFYFVNDLNEPLTVWKATEQLSDSQLSLIFDNFYLIMKNQLLFTDDYDVLRSEDVLVRSKLPNVLYKLTHFKTQYQRAFVTVLSYPLSVHQYKEILVILHKRIIPNMEQPQSLMDFLTDAYNVSDDSSVPLLALNSLYELMKSYNLEYPDFYTKLYTLLTPDILYSRYRSRFFRLCDLFLSSTHLSAALVASFIKRLARLAISASASGVVIVIPFIYNQLKRHPSCMIMLHNPEGAKQSIQTDPFSETELNPLETNALNSSLWELEALMNHYHPNVATLAKIFAQPFRKPSYNLEDFLDWSYTSLLESEDTRRYKGLAALEFEEYQAPFESKETPNAYVSGWEL</sequence>
<evidence type="ECO:0000313" key="5">
    <source>
        <dbReference type="Proteomes" id="UP000790833"/>
    </source>
</evidence>
<dbReference type="GO" id="GO:0030692">
    <property type="term" value="C:Noc4p-Nop14p complex"/>
    <property type="evidence" value="ECO:0007669"/>
    <property type="project" value="TreeGrafter"/>
</dbReference>
<name>A0A9P8AGT2_9ASCO</name>
<dbReference type="RefSeq" id="XP_043047518.1">
    <property type="nucleotide sequence ID" value="XM_043193331.1"/>
</dbReference>
<evidence type="ECO:0000256" key="1">
    <source>
        <dbReference type="ARBA" id="ARBA00007797"/>
    </source>
</evidence>
<evidence type="ECO:0000256" key="2">
    <source>
        <dbReference type="SAM" id="MobiDB-lite"/>
    </source>
</evidence>
<dbReference type="Proteomes" id="UP000790833">
    <property type="component" value="Unassembled WGS sequence"/>
</dbReference>
<reference evidence="4" key="1">
    <citation type="submission" date="2021-03" db="EMBL/GenBank/DDBJ databases">
        <authorList>
            <person name="Palmer J.M."/>
        </authorList>
    </citation>
    <scope>NUCLEOTIDE SEQUENCE</scope>
    <source>
        <strain evidence="4">ARV_011</strain>
    </source>
</reference>
<accession>A0A9P8AGT2</accession>
<protein>
    <recommendedName>
        <fullName evidence="3">CCAAT-binding factor domain-containing protein</fullName>
    </recommendedName>
</protein>
<dbReference type="InterPro" id="IPR027193">
    <property type="entry name" value="Noc4"/>
</dbReference>
<dbReference type="PANTHER" id="PTHR12455:SF0">
    <property type="entry name" value="NUCLEOLAR COMPLEX PROTEIN 4 HOMOLOG"/>
    <property type="match status" value="1"/>
</dbReference>
<feature type="region of interest" description="Disordered" evidence="2">
    <location>
        <begin position="1"/>
        <end position="22"/>
    </location>
</feature>
<dbReference type="PANTHER" id="PTHR12455">
    <property type="entry name" value="NUCLEOLAR COMPLEX PROTEIN 4"/>
    <property type="match status" value="1"/>
</dbReference>
<proteinExistence type="inferred from homology"/>
<dbReference type="GO" id="GO:0032040">
    <property type="term" value="C:small-subunit processome"/>
    <property type="evidence" value="ECO:0007669"/>
    <property type="project" value="TreeGrafter"/>
</dbReference>
<keyword evidence="5" id="KW-1185">Reference proteome</keyword>
<dbReference type="InterPro" id="IPR005612">
    <property type="entry name" value="CCAAT-binding_factor"/>
</dbReference>
<dbReference type="GO" id="GO:0042254">
    <property type="term" value="P:ribosome biogenesis"/>
    <property type="evidence" value="ECO:0007669"/>
    <property type="project" value="InterPro"/>
</dbReference>
<dbReference type="EMBL" id="JAHMUF010000021">
    <property type="protein sequence ID" value="KAG7191967.1"/>
    <property type="molecule type" value="Genomic_DNA"/>
</dbReference>